<protein>
    <submittedName>
        <fullName evidence="1">Histidine phosphatase family protein</fullName>
    </submittedName>
</protein>
<dbReference type="Proteomes" id="UP000886667">
    <property type="component" value="Unassembled WGS sequence"/>
</dbReference>
<gene>
    <name evidence="1" type="ORF">JAZ07_17695</name>
</gene>
<dbReference type="Gene3D" id="3.40.50.1240">
    <property type="entry name" value="Phosphoglycerate mutase-like"/>
    <property type="match status" value="1"/>
</dbReference>
<sequence length="188" mass="21737">MRITLLRHGSPDFEWQRKVRGSEFKSLEREYDNATINDRPPKDSVEQASQHLFVVCSDLNRSVDSAAALGVERIDLSERLFREMNLPYFDKVSVKLPLEIWVIVLRTLWFMGFSKNSESYRAARSRAKVAAERLIELASEHRSVLLVGHGFINHYIAKELVGKGWIGPSSPGRKYWEYGTYELRFATE</sequence>
<comment type="caution">
    <text evidence="1">The sequence shown here is derived from an EMBL/GenBank/DDBJ whole genome shotgun (WGS) entry which is preliminary data.</text>
</comment>
<evidence type="ECO:0000313" key="2">
    <source>
        <dbReference type="Proteomes" id="UP000886667"/>
    </source>
</evidence>
<reference evidence="1" key="1">
    <citation type="journal article" date="2021" name="Proc. Natl. Acad. Sci. U.S.A.">
        <title>Global biogeography of chemosynthetic symbionts reveals both localized and globally distributed symbiont groups. .</title>
        <authorList>
            <person name="Osvatic J.T."/>
            <person name="Wilkins L.G.E."/>
            <person name="Leibrecht L."/>
            <person name="Leray M."/>
            <person name="Zauner S."/>
            <person name="Polzin J."/>
            <person name="Camacho Y."/>
            <person name="Gros O."/>
            <person name="van Gils J.A."/>
            <person name="Eisen J.A."/>
            <person name="Petersen J.M."/>
            <person name="Yuen B."/>
        </authorList>
    </citation>
    <scope>NUCLEOTIDE SEQUENCE</scope>
    <source>
        <strain evidence="1">MAGclacostrist064TRANS</strain>
    </source>
</reference>
<dbReference type="InterPro" id="IPR029033">
    <property type="entry name" value="His_PPase_superfam"/>
</dbReference>
<dbReference type="AlphaFoldDB" id="A0A9E4N616"/>
<accession>A0A9E4N616</accession>
<proteinExistence type="predicted"/>
<dbReference type="Pfam" id="PF00300">
    <property type="entry name" value="His_Phos_1"/>
    <property type="match status" value="1"/>
</dbReference>
<dbReference type="InterPro" id="IPR013078">
    <property type="entry name" value="His_Pase_superF_clade-1"/>
</dbReference>
<dbReference type="EMBL" id="JAEPCM010000639">
    <property type="protein sequence ID" value="MCG7948179.1"/>
    <property type="molecule type" value="Genomic_DNA"/>
</dbReference>
<organism evidence="1 2">
    <name type="scientific">Candidatus Thiodiazotropha taylori</name>
    <dbReference type="NCBI Taxonomy" id="2792791"/>
    <lineage>
        <taxon>Bacteria</taxon>
        <taxon>Pseudomonadati</taxon>
        <taxon>Pseudomonadota</taxon>
        <taxon>Gammaproteobacteria</taxon>
        <taxon>Chromatiales</taxon>
        <taxon>Sedimenticolaceae</taxon>
        <taxon>Candidatus Thiodiazotropha</taxon>
    </lineage>
</organism>
<evidence type="ECO:0000313" key="1">
    <source>
        <dbReference type="EMBL" id="MCG7948179.1"/>
    </source>
</evidence>
<name>A0A9E4N616_9GAMM</name>
<dbReference type="SUPFAM" id="SSF53254">
    <property type="entry name" value="Phosphoglycerate mutase-like"/>
    <property type="match status" value="1"/>
</dbReference>